<evidence type="ECO:0000259" key="8">
    <source>
        <dbReference type="Pfam" id="PF14693"/>
    </source>
</evidence>
<name>A0A8H9GAA2_9MICO</name>
<dbReference type="AlphaFoldDB" id="A0A8H9GAA2"/>
<dbReference type="EMBL" id="BMOI01000005">
    <property type="protein sequence ID" value="GGK97693.1"/>
    <property type="molecule type" value="Genomic_DNA"/>
</dbReference>
<accession>A0A8H9GAA2</accession>
<dbReference type="Gene3D" id="2.170.120.20">
    <property type="entry name" value="Ribosomal protein L25, beta domain"/>
    <property type="match status" value="1"/>
</dbReference>
<protein>
    <recommendedName>
        <fullName evidence="5">Large ribosomal subunit protein bL25</fullName>
    </recommendedName>
    <alternativeName>
        <fullName evidence="5">General stress protein CTC</fullName>
    </alternativeName>
</protein>
<dbReference type="GO" id="GO:0006412">
    <property type="term" value="P:translation"/>
    <property type="evidence" value="ECO:0007669"/>
    <property type="project" value="UniProtKB-UniRule"/>
</dbReference>
<dbReference type="InterPro" id="IPR020930">
    <property type="entry name" value="Ribosomal_uL5_bac-type"/>
</dbReference>
<keyword evidence="1 5" id="KW-0699">rRNA-binding</keyword>
<dbReference type="InterPro" id="IPR020057">
    <property type="entry name" value="Ribosomal_bL25_b-dom"/>
</dbReference>
<dbReference type="InterPro" id="IPR020056">
    <property type="entry name" value="Rbsml_bL25/Gln-tRNA_synth_N"/>
</dbReference>
<evidence type="ECO:0000259" key="7">
    <source>
        <dbReference type="Pfam" id="PF01386"/>
    </source>
</evidence>
<dbReference type="InterPro" id="IPR037121">
    <property type="entry name" value="Ribosomal_bL25_C"/>
</dbReference>
<dbReference type="GO" id="GO:0003735">
    <property type="term" value="F:structural constituent of ribosome"/>
    <property type="evidence" value="ECO:0007669"/>
    <property type="project" value="InterPro"/>
</dbReference>
<evidence type="ECO:0000256" key="1">
    <source>
        <dbReference type="ARBA" id="ARBA00022730"/>
    </source>
</evidence>
<feature type="domain" description="Large ribosomal subunit protein bL25 beta" evidence="8">
    <location>
        <begin position="99"/>
        <end position="179"/>
    </location>
</feature>
<reference evidence="9" key="2">
    <citation type="submission" date="2020-09" db="EMBL/GenBank/DDBJ databases">
        <authorList>
            <person name="Sun Q."/>
            <person name="Ohkuma M."/>
        </authorList>
    </citation>
    <scope>NUCLEOTIDE SEQUENCE</scope>
    <source>
        <strain evidence="9">JCM 1480</strain>
    </source>
</reference>
<keyword evidence="4 5" id="KW-0687">Ribonucleoprotein</keyword>
<dbReference type="CDD" id="cd00495">
    <property type="entry name" value="Ribosomal_L25_TL5_CTC"/>
    <property type="match status" value="1"/>
</dbReference>
<dbReference type="InterPro" id="IPR029751">
    <property type="entry name" value="Ribosomal_L25_dom"/>
</dbReference>
<dbReference type="RefSeq" id="WP_188889026.1">
    <property type="nucleotide sequence ID" value="NZ_BMOI01000005.1"/>
</dbReference>
<comment type="function">
    <text evidence="5">This is one of the proteins that binds to the 5S RNA in the ribosome where it forms part of the central protuberance.</text>
</comment>
<sequence>MADNTKLAAEIRTKFGKGAARKIRANDKIPAVVYGHGTEPQHITLPGHETMLIVRQANAIIDLDIEGTAQLALVKDVQRDPVRQVIEHIDLVVVRRGEKVAVDVPVVVEGESFSGTIHVQDLSSVSLLVEATKIPEHVVVDVEGLEDGKQILASELELPSGAELETDPEALVVQIVTPRATADDIAADEEAAEAGAEAGAEGEAAASSDDDESASDSE</sequence>
<reference evidence="9" key="1">
    <citation type="journal article" date="2014" name="Int. J. Syst. Evol. Microbiol.">
        <title>Complete genome sequence of Corynebacterium casei LMG S-19264T (=DSM 44701T), isolated from a smear-ripened cheese.</title>
        <authorList>
            <consortium name="US DOE Joint Genome Institute (JGI-PGF)"/>
            <person name="Walter F."/>
            <person name="Albersmeier A."/>
            <person name="Kalinowski J."/>
            <person name="Ruckert C."/>
        </authorList>
    </citation>
    <scope>NUCLEOTIDE SEQUENCE</scope>
    <source>
        <strain evidence="9">JCM 1480</strain>
    </source>
</reference>
<dbReference type="SUPFAM" id="SSF50715">
    <property type="entry name" value="Ribosomal protein L25-like"/>
    <property type="match status" value="1"/>
</dbReference>
<comment type="similarity">
    <text evidence="5">Belongs to the bacterial ribosomal protein bL25 family. CTC subfamily.</text>
</comment>
<dbReference type="GO" id="GO:0008097">
    <property type="term" value="F:5S rRNA binding"/>
    <property type="evidence" value="ECO:0007669"/>
    <property type="project" value="InterPro"/>
</dbReference>
<dbReference type="Pfam" id="PF14693">
    <property type="entry name" value="Ribosomal_TL5_C"/>
    <property type="match status" value="1"/>
</dbReference>
<keyword evidence="2 5" id="KW-0694">RNA-binding</keyword>
<feature type="domain" description="Large ribosomal subunit protein bL25 L25" evidence="7">
    <location>
        <begin position="7"/>
        <end position="91"/>
    </location>
</feature>
<organism evidence="9 10">
    <name type="scientific">Curtobacterium luteum</name>
    <dbReference type="NCBI Taxonomy" id="33881"/>
    <lineage>
        <taxon>Bacteria</taxon>
        <taxon>Bacillati</taxon>
        <taxon>Actinomycetota</taxon>
        <taxon>Actinomycetes</taxon>
        <taxon>Micrococcales</taxon>
        <taxon>Microbacteriaceae</taxon>
        <taxon>Curtobacterium</taxon>
    </lineage>
</organism>
<dbReference type="InterPro" id="IPR011035">
    <property type="entry name" value="Ribosomal_bL25/Gln-tRNA_synth"/>
</dbReference>
<dbReference type="NCBIfam" id="TIGR00731">
    <property type="entry name" value="bL25_bact_ctc"/>
    <property type="match status" value="1"/>
</dbReference>
<evidence type="ECO:0000256" key="4">
    <source>
        <dbReference type="ARBA" id="ARBA00023274"/>
    </source>
</evidence>
<dbReference type="Proteomes" id="UP000648535">
    <property type="component" value="Unassembled WGS sequence"/>
</dbReference>
<dbReference type="InterPro" id="IPR001021">
    <property type="entry name" value="Ribosomal_bL25_long"/>
</dbReference>
<dbReference type="HAMAP" id="MF_01334">
    <property type="entry name" value="Ribosomal_bL25_CTC"/>
    <property type="match status" value="1"/>
</dbReference>
<comment type="subunit">
    <text evidence="5">Part of the 50S ribosomal subunit; part of the 5S rRNA/L5/L18/L25 subcomplex. Contacts the 5S rRNA. Binds to the 5S rRNA independently of L5 and L18.</text>
</comment>
<evidence type="ECO:0000256" key="2">
    <source>
        <dbReference type="ARBA" id="ARBA00022884"/>
    </source>
</evidence>
<dbReference type="GO" id="GO:0022625">
    <property type="term" value="C:cytosolic large ribosomal subunit"/>
    <property type="evidence" value="ECO:0007669"/>
    <property type="project" value="TreeGrafter"/>
</dbReference>
<evidence type="ECO:0000313" key="10">
    <source>
        <dbReference type="Proteomes" id="UP000648535"/>
    </source>
</evidence>
<dbReference type="Pfam" id="PF01386">
    <property type="entry name" value="Ribosomal_L25p"/>
    <property type="match status" value="1"/>
</dbReference>
<proteinExistence type="inferred from homology"/>
<dbReference type="NCBIfam" id="NF004131">
    <property type="entry name" value="PRK05618.2-1"/>
    <property type="match status" value="1"/>
</dbReference>
<dbReference type="PANTHER" id="PTHR33284">
    <property type="entry name" value="RIBOSOMAL PROTEIN L25/GLN-TRNA SYNTHETASE, ANTI-CODON-BINDING DOMAIN-CONTAINING PROTEIN"/>
    <property type="match status" value="1"/>
</dbReference>
<comment type="caution">
    <text evidence="9">The sequence shown here is derived from an EMBL/GenBank/DDBJ whole genome shotgun (WGS) entry which is preliminary data.</text>
</comment>
<dbReference type="Gene3D" id="2.40.240.10">
    <property type="entry name" value="Ribosomal Protein L25, Chain P"/>
    <property type="match status" value="1"/>
</dbReference>
<feature type="compositionally biased region" description="Acidic residues" evidence="6">
    <location>
        <begin position="208"/>
        <end position="218"/>
    </location>
</feature>
<dbReference type="PANTHER" id="PTHR33284:SF1">
    <property type="entry name" value="RIBOSOMAL PROTEIN L25_GLN-TRNA SYNTHETASE, ANTI-CODON-BINDING DOMAIN-CONTAINING PROTEIN"/>
    <property type="match status" value="1"/>
</dbReference>
<feature type="compositionally biased region" description="Low complexity" evidence="6">
    <location>
        <begin position="193"/>
        <end position="207"/>
    </location>
</feature>
<gene>
    <name evidence="5 9" type="primary">rplY</name>
    <name evidence="5" type="synonym">ctc</name>
    <name evidence="9" type="ORF">GCM10009769_14800</name>
</gene>
<evidence type="ECO:0000256" key="5">
    <source>
        <dbReference type="HAMAP-Rule" id="MF_01334"/>
    </source>
</evidence>
<keyword evidence="3 5" id="KW-0689">Ribosomal protein</keyword>
<evidence type="ECO:0000313" key="9">
    <source>
        <dbReference type="EMBL" id="GGK97693.1"/>
    </source>
</evidence>
<evidence type="ECO:0000256" key="6">
    <source>
        <dbReference type="SAM" id="MobiDB-lite"/>
    </source>
</evidence>
<feature type="region of interest" description="Disordered" evidence="6">
    <location>
        <begin position="183"/>
        <end position="218"/>
    </location>
</feature>
<evidence type="ECO:0000256" key="3">
    <source>
        <dbReference type="ARBA" id="ARBA00022980"/>
    </source>
</evidence>